<dbReference type="GO" id="GO:0046872">
    <property type="term" value="F:metal ion binding"/>
    <property type="evidence" value="ECO:0007669"/>
    <property type="project" value="UniProtKB-KW"/>
</dbReference>
<dbReference type="InterPro" id="IPR011249">
    <property type="entry name" value="Metalloenz_LuxS/M16"/>
</dbReference>
<keyword evidence="9" id="KW-0809">Transit peptide</keyword>
<organism evidence="14 15">
    <name type="scientific">Carpinus fangiana</name>
    <dbReference type="NCBI Taxonomy" id="176857"/>
    <lineage>
        <taxon>Eukaryota</taxon>
        <taxon>Viridiplantae</taxon>
        <taxon>Streptophyta</taxon>
        <taxon>Embryophyta</taxon>
        <taxon>Tracheophyta</taxon>
        <taxon>Spermatophyta</taxon>
        <taxon>Magnoliopsida</taxon>
        <taxon>eudicotyledons</taxon>
        <taxon>Gunneridae</taxon>
        <taxon>Pentapetalae</taxon>
        <taxon>rosids</taxon>
        <taxon>fabids</taxon>
        <taxon>Fagales</taxon>
        <taxon>Betulaceae</taxon>
        <taxon>Carpinus</taxon>
    </lineage>
</organism>
<dbReference type="Pfam" id="PF00675">
    <property type="entry name" value="Peptidase_M16"/>
    <property type="match status" value="1"/>
</dbReference>
<evidence type="ECO:0000256" key="7">
    <source>
        <dbReference type="ARBA" id="ARBA00022801"/>
    </source>
</evidence>
<evidence type="ECO:0000259" key="13">
    <source>
        <dbReference type="SMART" id="SM01264"/>
    </source>
</evidence>
<name>A0A5N6KP58_9ROSI</name>
<comment type="caution">
    <text evidence="14">The sequence shown here is derived from an EMBL/GenBank/DDBJ whole genome shotgun (WGS) entry which is preliminary data.</text>
</comment>
<dbReference type="FunFam" id="3.30.830.10:FF:000011">
    <property type="entry name" value="Presequence protease, mitochondrial"/>
    <property type="match status" value="1"/>
</dbReference>
<accession>A0A5N6KP58</accession>
<evidence type="ECO:0000256" key="12">
    <source>
        <dbReference type="SAM" id="MobiDB-lite"/>
    </source>
</evidence>
<evidence type="ECO:0000256" key="5">
    <source>
        <dbReference type="ARBA" id="ARBA00022670"/>
    </source>
</evidence>
<dbReference type="FunFam" id="3.30.830.10:FF:000009">
    <property type="entry name" value="Presequence protease, mitochondrial"/>
    <property type="match status" value="1"/>
</dbReference>
<dbReference type="GO" id="GO:0005759">
    <property type="term" value="C:mitochondrial matrix"/>
    <property type="evidence" value="ECO:0007669"/>
    <property type="project" value="TreeGrafter"/>
</dbReference>
<keyword evidence="10" id="KW-0482">Metalloprotease</keyword>
<evidence type="ECO:0000256" key="1">
    <source>
        <dbReference type="ARBA" id="ARBA00001947"/>
    </source>
</evidence>
<dbReference type="Gene3D" id="3.30.830.10">
    <property type="entry name" value="Metalloenzyme, LuxS/M16 peptidase-like"/>
    <property type="match status" value="4"/>
</dbReference>
<sequence length="1081" mass="119660">MIPARQQATRKAVSNLLHHKALPVHRSYAAVAEAASSLQPGESVHGFTLQRKKHVPELELTALHFQHDKTGGQYLHLAKDDKNNVFSIGFKTNPPNHTGVPHILEHTTLCGSEKYPVRDPFFKMMPRSLNNFMNAMTYPDHTIYPFATTNHQDFKNLMSVYMDATLHPLLKESDFTQEGWRLGPENPLEPASDSNPIQFKGVVYNEMKGQMSSADYLFHMRWQNHIFPSIKDSGGDPQKMTDLTHAQLTQFHADHYNPSNAKILTYGDMPVKEHLKQLADQLDSFGQSHVDSQLMAPTTLSNGPQTVTVKGPADPLYPRDEQYKASVSWIMNDTSDVLETFSLDMISSLLLEGFSAPLYQNTIEIGWGASYSPNTGYDSSAKVGIFSVGLSGLKKQHLVGFRDGLKNTFLSVRRRGFDPDKIEGRLHQIELSLKHKTAQFGMGITNRLQDAWFNGVDPFNSVAPQEVLTAFREKIQDPDYLSGLFEKYWLNDDTFTFIMEPSESFGDELLAEEASRLKTKIDEVNSRFDSPEEATKHLEQKESELLKEQESAQGADVSCLPTVRVSDIPRAIERKEIRRTSHSDTKVQWREAPTNGLTYFRAIQTFKDLPDELRIYLPLFSSAIQRIGTQSMSVEALEDTLRLRTGGIGLSHHSSTSPTNIDKSEDGIMLSATALDRNVPHMFELLRTIIQETDFDKRDASEKLGELIKSSASTAINDVADSGHAYARRFAEAGLSEDARLSEEVSGMTQVRLMMDLAGRVQHGLPDVIEKLKAIQSFILSGTSSLRVAMTCGSEASGANEQALEDFLSRLPPDALAPQAPEQMPYPRDAKSFFPLPYQVYYTGLAMRTVPYTDPASPALAILAQLLTHKRLHPEVREKGGAYGASAYSRGLRGTFGFATYRDPNPLNSLRVMREAGAWAAGREWSAREIDEAKLSVFQALDAPESVSDEGMARFLTGVSDEMRQERRERMLDVAAGDVQDVAARFVAGAEETNTAVLGAKKEAFEPAQGWIEMPMAGGEGPVVGGSGEGEDGPPRAHLSSGGSVMQEVRLRLHLELPSIEAGSRAEASGAVGLILRGQVP</sequence>
<comment type="cofactor">
    <cofactor evidence="1">
        <name>Zn(2+)</name>
        <dbReference type="ChEBI" id="CHEBI:29105"/>
    </cofactor>
</comment>
<dbReference type="Pfam" id="PF05193">
    <property type="entry name" value="Peptidase_M16_C"/>
    <property type="match status" value="1"/>
</dbReference>
<dbReference type="EMBL" id="VIBQ01000009">
    <property type="protein sequence ID" value="KAB8336936.1"/>
    <property type="molecule type" value="Genomic_DNA"/>
</dbReference>
<evidence type="ECO:0000256" key="11">
    <source>
        <dbReference type="ARBA" id="ARBA00023128"/>
    </source>
</evidence>
<feature type="region of interest" description="Disordered" evidence="12">
    <location>
        <begin position="1021"/>
        <end position="1043"/>
    </location>
</feature>
<dbReference type="PANTHER" id="PTHR43016">
    <property type="entry name" value="PRESEQUENCE PROTEASE"/>
    <property type="match status" value="1"/>
</dbReference>
<dbReference type="FunFam" id="3.30.830.10:FF:000013">
    <property type="entry name" value="Mitochondrial presequence protease"/>
    <property type="match status" value="1"/>
</dbReference>
<keyword evidence="11" id="KW-0496">Mitochondrion</keyword>
<keyword evidence="8" id="KW-0862">Zinc</keyword>
<gene>
    <name evidence="14" type="ORF">FH972_021241</name>
</gene>
<dbReference type="Pfam" id="PF08367">
    <property type="entry name" value="M16C_assoc"/>
    <property type="match status" value="1"/>
</dbReference>
<dbReference type="InterPro" id="IPR007863">
    <property type="entry name" value="Peptidase_M16_C"/>
</dbReference>
<evidence type="ECO:0000256" key="2">
    <source>
        <dbReference type="ARBA" id="ARBA00004173"/>
    </source>
</evidence>
<dbReference type="Proteomes" id="UP000327013">
    <property type="component" value="Unassembled WGS sequence"/>
</dbReference>
<reference evidence="14 15" key="1">
    <citation type="submission" date="2019-06" db="EMBL/GenBank/DDBJ databases">
        <title>A chromosomal-level reference genome of Carpinus fangiana (Coryloideae, Betulaceae).</title>
        <authorList>
            <person name="Yang X."/>
            <person name="Wang Z."/>
            <person name="Zhang L."/>
            <person name="Hao G."/>
            <person name="Liu J."/>
            <person name="Yang Y."/>
        </authorList>
    </citation>
    <scope>NUCLEOTIDE SEQUENCE [LARGE SCALE GENOMIC DNA]</scope>
    <source>
        <strain evidence="14">Cfa_2016G</strain>
        <tissue evidence="14">Leaf</tissue>
    </source>
</reference>
<dbReference type="InterPro" id="IPR013578">
    <property type="entry name" value="Peptidase_M16C_assoc"/>
</dbReference>
<dbReference type="Pfam" id="PF22516">
    <property type="entry name" value="PreP_C"/>
    <property type="match status" value="1"/>
</dbReference>
<dbReference type="AlphaFoldDB" id="A0A5N6KP58"/>
<feature type="domain" description="Peptidase M16C associated" evidence="13">
    <location>
        <begin position="499"/>
        <end position="757"/>
    </location>
</feature>
<dbReference type="SMART" id="SM01264">
    <property type="entry name" value="M16C_associated"/>
    <property type="match status" value="1"/>
</dbReference>
<dbReference type="PANTHER" id="PTHR43016:SF13">
    <property type="entry name" value="PRESEQUENCE PROTEASE, MITOCHONDRIAL"/>
    <property type="match status" value="1"/>
</dbReference>
<evidence type="ECO:0000256" key="6">
    <source>
        <dbReference type="ARBA" id="ARBA00022723"/>
    </source>
</evidence>
<dbReference type="InterPro" id="IPR011765">
    <property type="entry name" value="Pept_M16_N"/>
</dbReference>
<dbReference type="OrthoDB" id="495012at2759"/>
<evidence type="ECO:0000256" key="9">
    <source>
        <dbReference type="ARBA" id="ARBA00022946"/>
    </source>
</evidence>
<keyword evidence="15" id="KW-1185">Reference proteome</keyword>
<dbReference type="SUPFAM" id="SSF63411">
    <property type="entry name" value="LuxS/MPP-like metallohydrolase"/>
    <property type="match status" value="4"/>
</dbReference>
<keyword evidence="6" id="KW-0479">Metal-binding</keyword>
<comment type="similarity">
    <text evidence="3">Belongs to the peptidase M16 family. PreP subfamily.</text>
</comment>
<dbReference type="GO" id="GO:0016485">
    <property type="term" value="P:protein processing"/>
    <property type="evidence" value="ECO:0007669"/>
    <property type="project" value="TreeGrafter"/>
</dbReference>
<evidence type="ECO:0000313" key="15">
    <source>
        <dbReference type="Proteomes" id="UP000327013"/>
    </source>
</evidence>
<keyword evidence="7" id="KW-0378">Hydrolase</keyword>
<evidence type="ECO:0000256" key="4">
    <source>
        <dbReference type="ARBA" id="ARBA00020167"/>
    </source>
</evidence>
<evidence type="ECO:0000256" key="3">
    <source>
        <dbReference type="ARBA" id="ARBA00007575"/>
    </source>
</evidence>
<protein>
    <recommendedName>
        <fullName evidence="4">Presequence protease, mitochondrial</fullName>
    </recommendedName>
</protein>
<comment type="subcellular location">
    <subcellularLocation>
        <location evidence="2">Mitochondrion</location>
    </subcellularLocation>
</comment>
<proteinExistence type="inferred from homology"/>
<evidence type="ECO:0000256" key="8">
    <source>
        <dbReference type="ARBA" id="ARBA00022833"/>
    </source>
</evidence>
<dbReference type="GO" id="GO:0004222">
    <property type="term" value="F:metalloendopeptidase activity"/>
    <property type="evidence" value="ECO:0007669"/>
    <property type="project" value="TreeGrafter"/>
</dbReference>
<evidence type="ECO:0000256" key="10">
    <source>
        <dbReference type="ARBA" id="ARBA00023049"/>
    </source>
</evidence>
<keyword evidence="5" id="KW-0645">Protease</keyword>
<evidence type="ECO:0000313" key="14">
    <source>
        <dbReference type="EMBL" id="KAB8336936.1"/>
    </source>
</evidence>
<dbReference type="InterPro" id="IPR055130">
    <property type="entry name" value="PreP_C"/>
</dbReference>